<dbReference type="EMBL" id="BRXZ01002335">
    <property type="protein sequence ID" value="GMH60048.1"/>
    <property type="molecule type" value="Genomic_DNA"/>
</dbReference>
<feature type="non-terminal residue" evidence="2">
    <location>
        <position position="1"/>
    </location>
</feature>
<reference evidence="2" key="1">
    <citation type="submission" date="2022-07" db="EMBL/GenBank/DDBJ databases">
        <title>Genome analysis of Parmales, a sister group of diatoms, reveals the evolutionary specialization of diatoms from phago-mixotrophs to photoautotrophs.</title>
        <authorList>
            <person name="Ban H."/>
            <person name="Sato S."/>
            <person name="Yoshikawa S."/>
            <person name="Kazumasa Y."/>
            <person name="Nakamura Y."/>
            <person name="Ichinomiya M."/>
            <person name="Saitoh K."/>
            <person name="Sato N."/>
            <person name="Blanc-Mathieu R."/>
            <person name="Endo H."/>
            <person name="Kuwata A."/>
            <person name="Ogata H."/>
        </authorList>
    </citation>
    <scope>NUCLEOTIDE SEQUENCE</scope>
</reference>
<dbReference type="Proteomes" id="UP001165082">
    <property type="component" value="Unassembled WGS sequence"/>
</dbReference>
<accession>A0A9W7DZ41</accession>
<comment type="caution">
    <text evidence="2">The sequence shown here is derived from an EMBL/GenBank/DDBJ whole genome shotgun (WGS) entry which is preliminary data.</text>
</comment>
<proteinExistence type="predicted"/>
<organism evidence="2 3">
    <name type="scientific">Triparma retinervis</name>
    <dbReference type="NCBI Taxonomy" id="2557542"/>
    <lineage>
        <taxon>Eukaryota</taxon>
        <taxon>Sar</taxon>
        <taxon>Stramenopiles</taxon>
        <taxon>Ochrophyta</taxon>
        <taxon>Bolidophyceae</taxon>
        <taxon>Parmales</taxon>
        <taxon>Triparmaceae</taxon>
        <taxon>Triparma</taxon>
    </lineage>
</organism>
<keyword evidence="3" id="KW-1185">Reference proteome</keyword>
<evidence type="ECO:0000259" key="1">
    <source>
        <dbReference type="Pfam" id="PF18150"/>
    </source>
</evidence>
<gene>
    <name evidence="2" type="ORF">TrRE_jg13599</name>
</gene>
<sequence>CILSHLKGQMPYLFGKESKQKALLDDLEEVFEEVKSMYNLADGDMPPIDVFRVNLRSHNFRNFPSLDRRVLRQLDELINHEIPSLMGTVGGVSGVYSMSSMLE</sequence>
<dbReference type="Gene3D" id="1.10.268.20">
    <property type="match status" value="1"/>
</dbReference>
<evidence type="ECO:0000313" key="2">
    <source>
        <dbReference type="EMBL" id="GMH60048.1"/>
    </source>
</evidence>
<protein>
    <recommendedName>
        <fullName evidence="1">DUF5600 domain-containing protein</fullName>
    </recommendedName>
</protein>
<feature type="domain" description="DUF5600" evidence="1">
    <location>
        <begin position="1"/>
        <end position="86"/>
    </location>
</feature>
<dbReference type="AlphaFoldDB" id="A0A9W7DZ41"/>
<feature type="non-terminal residue" evidence="2">
    <location>
        <position position="103"/>
    </location>
</feature>
<evidence type="ECO:0000313" key="3">
    <source>
        <dbReference type="Proteomes" id="UP001165082"/>
    </source>
</evidence>
<name>A0A9W7DZ41_9STRA</name>
<dbReference type="Pfam" id="PF18150">
    <property type="entry name" value="DUF5600"/>
    <property type="match status" value="1"/>
</dbReference>
<dbReference type="InterPro" id="IPR040990">
    <property type="entry name" value="DUF5600"/>
</dbReference>